<gene>
    <name evidence="17" type="primary">gspF</name>
    <name evidence="17" type="ORF">E8A74_37965</name>
</gene>
<dbReference type="Proteomes" id="UP000309215">
    <property type="component" value="Unassembled WGS sequence"/>
</dbReference>
<keyword evidence="9" id="KW-0106">Calcium</keyword>
<evidence type="ECO:0000256" key="5">
    <source>
        <dbReference type="ARBA" id="ARBA00022475"/>
    </source>
</evidence>
<evidence type="ECO:0000256" key="12">
    <source>
        <dbReference type="ARBA" id="ARBA00023136"/>
    </source>
</evidence>
<reference evidence="17 18" key="1">
    <citation type="submission" date="2019-04" db="EMBL/GenBank/DDBJ databases">
        <authorList>
            <person name="Li Y."/>
            <person name="Wang J."/>
        </authorList>
    </citation>
    <scope>NUCLEOTIDE SEQUENCE [LARGE SCALE GENOMIC DNA]</scope>
    <source>
        <strain evidence="17 18">DSM 14668</strain>
    </source>
</reference>
<sequence>MAVFEYRGILVATGKPVKGVRDAENAKALRVLLRKDGILLTTAAEEKAAAAKTKKSINLLAFTQRPSTNDVAVVTRQLATLLKAGIPLFESLTALIDQVEKEALKRALTQVREQIREGTSFAKALEQHPSIFPPLYVNMVRAGEASGMLQQVLERVTAFLESQAKLTSKVSSAMAYPILMAILGVSLVSVLMVAVVPNVTSIFASMDQALPWYTATLIGTSDFLSNYWWLVLGLLAGGIWGFRRWKRTPAGRLKWHGFLLKAPIVGKLVQMIAIARFSRTLATLLSAGVALLGAMDIVKNVLGNAVLEKVIADAISSIREGQSIAEPLKRSGQFPPIVTHMITIGEKSGQLEEMLENVSNAYDLEVEMRVTVLTSLLEPLMIVFMGGAVGFIAFSILMPLIQMSSFAG</sequence>
<keyword evidence="5" id="KW-1003">Cell membrane</keyword>
<evidence type="ECO:0000256" key="8">
    <source>
        <dbReference type="ARBA" id="ARBA00022723"/>
    </source>
</evidence>
<evidence type="ECO:0000313" key="18">
    <source>
        <dbReference type="Proteomes" id="UP000309215"/>
    </source>
</evidence>
<comment type="function">
    <text evidence="1">Component of the type II secretion system inner membrane complex required for the energy-dependent secretion of extracellular factors such as proteases and toxins from the periplasm.</text>
</comment>
<keyword evidence="8" id="KW-0479">Metal-binding</keyword>
<organism evidence="17 18">
    <name type="scientific">Polyangium fumosum</name>
    <dbReference type="NCBI Taxonomy" id="889272"/>
    <lineage>
        <taxon>Bacteria</taxon>
        <taxon>Pseudomonadati</taxon>
        <taxon>Myxococcota</taxon>
        <taxon>Polyangia</taxon>
        <taxon>Polyangiales</taxon>
        <taxon>Polyangiaceae</taxon>
        <taxon>Polyangium</taxon>
    </lineage>
</organism>
<evidence type="ECO:0000256" key="11">
    <source>
        <dbReference type="ARBA" id="ARBA00022989"/>
    </source>
</evidence>
<dbReference type="EMBL" id="SSMQ01000057">
    <property type="protein sequence ID" value="TKC99364.1"/>
    <property type="molecule type" value="Genomic_DNA"/>
</dbReference>
<comment type="similarity">
    <text evidence="3 14">Belongs to the GSP F family.</text>
</comment>
<dbReference type="RefSeq" id="WP_136934001.1">
    <property type="nucleotide sequence ID" value="NZ_SSMQ01000057.1"/>
</dbReference>
<dbReference type="AlphaFoldDB" id="A0A4U1IXR4"/>
<dbReference type="Pfam" id="PF00482">
    <property type="entry name" value="T2SSF"/>
    <property type="match status" value="2"/>
</dbReference>
<dbReference type="GO" id="GO:0046872">
    <property type="term" value="F:metal ion binding"/>
    <property type="evidence" value="ECO:0007669"/>
    <property type="project" value="UniProtKB-KW"/>
</dbReference>
<name>A0A4U1IXR4_9BACT</name>
<comment type="subcellular location">
    <subcellularLocation>
        <location evidence="2">Cell inner membrane</location>
        <topology evidence="2">Multi-pass membrane protein</topology>
    </subcellularLocation>
    <subcellularLocation>
        <location evidence="14">Cell membrane</location>
        <topology evidence="14">Multi-pass membrane protein</topology>
    </subcellularLocation>
</comment>
<dbReference type="GO" id="GO:0015627">
    <property type="term" value="C:type II protein secretion system complex"/>
    <property type="evidence" value="ECO:0007669"/>
    <property type="project" value="InterPro"/>
</dbReference>
<evidence type="ECO:0000256" key="4">
    <source>
        <dbReference type="ARBA" id="ARBA00022448"/>
    </source>
</evidence>
<evidence type="ECO:0000259" key="16">
    <source>
        <dbReference type="Pfam" id="PF00482"/>
    </source>
</evidence>
<evidence type="ECO:0000256" key="3">
    <source>
        <dbReference type="ARBA" id="ARBA00005745"/>
    </source>
</evidence>
<feature type="transmembrane region" description="Helical" evidence="15">
    <location>
        <begin position="227"/>
        <end position="245"/>
    </location>
</feature>
<keyword evidence="10" id="KW-0653">Protein transport</keyword>
<evidence type="ECO:0000256" key="6">
    <source>
        <dbReference type="ARBA" id="ARBA00022519"/>
    </source>
</evidence>
<keyword evidence="12 15" id="KW-0472">Membrane</keyword>
<dbReference type="FunFam" id="1.20.81.30:FF:000001">
    <property type="entry name" value="Type II secretion system protein F"/>
    <property type="match status" value="2"/>
</dbReference>
<evidence type="ECO:0000256" key="1">
    <source>
        <dbReference type="ARBA" id="ARBA00002684"/>
    </source>
</evidence>
<keyword evidence="11 15" id="KW-1133">Transmembrane helix</keyword>
<evidence type="ECO:0000256" key="9">
    <source>
        <dbReference type="ARBA" id="ARBA00022837"/>
    </source>
</evidence>
<dbReference type="PANTHER" id="PTHR30012">
    <property type="entry name" value="GENERAL SECRETION PATHWAY PROTEIN"/>
    <property type="match status" value="1"/>
</dbReference>
<dbReference type="InterPro" id="IPR011850">
    <property type="entry name" value="T2SS_GspF"/>
</dbReference>
<dbReference type="NCBIfam" id="TIGR02120">
    <property type="entry name" value="GspF"/>
    <property type="match status" value="1"/>
</dbReference>
<dbReference type="PANTHER" id="PTHR30012:SF0">
    <property type="entry name" value="TYPE II SECRETION SYSTEM PROTEIN F-RELATED"/>
    <property type="match status" value="1"/>
</dbReference>
<dbReference type="InterPro" id="IPR003004">
    <property type="entry name" value="GspF/PilC"/>
</dbReference>
<dbReference type="GO" id="GO:0005886">
    <property type="term" value="C:plasma membrane"/>
    <property type="evidence" value="ECO:0007669"/>
    <property type="project" value="UniProtKB-SubCell"/>
</dbReference>
<keyword evidence="4 14" id="KW-0813">Transport</keyword>
<protein>
    <recommendedName>
        <fullName evidence="13">General secretion pathway protein F</fullName>
    </recommendedName>
</protein>
<comment type="caution">
    <text evidence="17">The sequence shown here is derived from an EMBL/GenBank/DDBJ whole genome shotgun (WGS) entry which is preliminary data.</text>
</comment>
<evidence type="ECO:0000256" key="13">
    <source>
        <dbReference type="ARBA" id="ARBA00030750"/>
    </source>
</evidence>
<feature type="domain" description="Type II secretion system protein GspF" evidence="16">
    <location>
        <begin position="75"/>
        <end position="197"/>
    </location>
</feature>
<dbReference type="InterPro" id="IPR001992">
    <property type="entry name" value="T2SS_GspF/T4SS_PilC_CS"/>
</dbReference>
<keyword evidence="7 14" id="KW-0812">Transmembrane</keyword>
<evidence type="ECO:0000256" key="15">
    <source>
        <dbReference type="SAM" id="Phobius"/>
    </source>
</evidence>
<evidence type="ECO:0000256" key="7">
    <source>
        <dbReference type="ARBA" id="ARBA00022692"/>
    </source>
</evidence>
<evidence type="ECO:0000256" key="14">
    <source>
        <dbReference type="RuleBase" id="RU003923"/>
    </source>
</evidence>
<keyword evidence="6" id="KW-0997">Cell inner membrane</keyword>
<evidence type="ECO:0000256" key="10">
    <source>
        <dbReference type="ARBA" id="ARBA00022927"/>
    </source>
</evidence>
<dbReference type="PROSITE" id="PS00874">
    <property type="entry name" value="T2SP_F"/>
    <property type="match status" value="1"/>
</dbReference>
<dbReference type="GO" id="GO:0015628">
    <property type="term" value="P:protein secretion by the type II secretion system"/>
    <property type="evidence" value="ECO:0007669"/>
    <property type="project" value="InterPro"/>
</dbReference>
<dbReference type="InterPro" id="IPR018076">
    <property type="entry name" value="T2SS_GspF_dom"/>
</dbReference>
<dbReference type="OrthoDB" id="9805682at2"/>
<evidence type="ECO:0000256" key="2">
    <source>
        <dbReference type="ARBA" id="ARBA00004429"/>
    </source>
</evidence>
<feature type="transmembrane region" description="Helical" evidence="15">
    <location>
        <begin position="175"/>
        <end position="196"/>
    </location>
</feature>
<accession>A0A4U1IXR4</accession>
<dbReference type="InterPro" id="IPR042094">
    <property type="entry name" value="T2SS_GspF_sf"/>
</dbReference>
<keyword evidence="18" id="KW-1185">Reference proteome</keyword>
<dbReference type="PRINTS" id="PR00812">
    <property type="entry name" value="BCTERIALGSPF"/>
</dbReference>
<dbReference type="Gene3D" id="1.20.81.30">
    <property type="entry name" value="Type II secretion system (T2SS), domain F"/>
    <property type="match status" value="2"/>
</dbReference>
<feature type="domain" description="Type II secretion system protein GspF" evidence="16">
    <location>
        <begin position="277"/>
        <end position="399"/>
    </location>
</feature>
<proteinExistence type="inferred from homology"/>
<evidence type="ECO:0000313" key="17">
    <source>
        <dbReference type="EMBL" id="TKC99364.1"/>
    </source>
</evidence>
<feature type="transmembrane region" description="Helical" evidence="15">
    <location>
        <begin position="380"/>
        <end position="401"/>
    </location>
</feature>